<feature type="transmembrane region" description="Helical" evidence="1">
    <location>
        <begin position="108"/>
        <end position="126"/>
    </location>
</feature>
<keyword evidence="1" id="KW-0812">Transmembrane</keyword>
<dbReference type="AlphaFoldDB" id="A0A1G6RAB1"/>
<evidence type="ECO:0000313" key="3">
    <source>
        <dbReference type="Proteomes" id="UP000199039"/>
    </source>
</evidence>
<reference evidence="2 3" key="1">
    <citation type="submission" date="2016-09" db="EMBL/GenBank/DDBJ databases">
        <authorList>
            <person name="Capua I."/>
            <person name="De Benedictis P."/>
            <person name="Joannis T."/>
            <person name="Lombin L.H."/>
            <person name="Cattoli G."/>
        </authorList>
    </citation>
    <scope>NUCLEOTIDE SEQUENCE [LARGE SCALE GENOMIC DNA]</scope>
    <source>
        <strain evidence="2 3">ISLP-3</strain>
    </source>
</reference>
<accession>A0A1G6RAB1</accession>
<sequence>MHQRGHPGGNLDRVFAPLTYLIMAAATAQAAWAVWFAIKDRAVILKQLWGGAVVEALLLVQVFVAAGMLLAGDHDIAVGEFWGYLVTVLIILPFAAAWAFAERTRWSSVVMVVAAVTVVFLEWRLVQIWTRTG</sequence>
<feature type="transmembrane region" description="Helical" evidence="1">
    <location>
        <begin position="48"/>
        <end position="69"/>
    </location>
</feature>
<keyword evidence="1" id="KW-1133">Transmembrane helix</keyword>
<evidence type="ECO:0000313" key="2">
    <source>
        <dbReference type="EMBL" id="SDD01015.1"/>
    </source>
</evidence>
<gene>
    <name evidence="2" type="ORF">SAMN05216410_2628</name>
</gene>
<name>A0A1G6RAB1_9MICO</name>
<proteinExistence type="predicted"/>
<feature type="transmembrane region" description="Helical" evidence="1">
    <location>
        <begin position="81"/>
        <end position="101"/>
    </location>
</feature>
<organism evidence="2 3">
    <name type="scientific">Sanguibacter gelidistatuariae</name>
    <dbReference type="NCBI Taxonomy" id="1814289"/>
    <lineage>
        <taxon>Bacteria</taxon>
        <taxon>Bacillati</taxon>
        <taxon>Actinomycetota</taxon>
        <taxon>Actinomycetes</taxon>
        <taxon>Micrococcales</taxon>
        <taxon>Sanguibacteraceae</taxon>
        <taxon>Sanguibacter</taxon>
    </lineage>
</organism>
<dbReference type="EMBL" id="FMYH01000005">
    <property type="protein sequence ID" value="SDD01015.1"/>
    <property type="molecule type" value="Genomic_DNA"/>
</dbReference>
<keyword evidence="1" id="KW-0472">Membrane</keyword>
<dbReference type="STRING" id="1814289.SAMN05216410_2628"/>
<feature type="transmembrane region" description="Helical" evidence="1">
    <location>
        <begin position="14"/>
        <end position="36"/>
    </location>
</feature>
<dbReference type="Proteomes" id="UP000199039">
    <property type="component" value="Unassembled WGS sequence"/>
</dbReference>
<protein>
    <recommendedName>
        <fullName evidence="4">Integral membrane protein</fullName>
    </recommendedName>
</protein>
<evidence type="ECO:0000256" key="1">
    <source>
        <dbReference type="SAM" id="Phobius"/>
    </source>
</evidence>
<evidence type="ECO:0008006" key="4">
    <source>
        <dbReference type="Google" id="ProtNLM"/>
    </source>
</evidence>
<keyword evidence="3" id="KW-1185">Reference proteome</keyword>